<dbReference type="Proteomes" id="UP000257123">
    <property type="component" value="Unassembled WGS sequence"/>
</dbReference>
<evidence type="ECO:0000313" key="4">
    <source>
        <dbReference type="Proteomes" id="UP000257123"/>
    </source>
</evidence>
<dbReference type="RefSeq" id="WP_116421456.1">
    <property type="nucleotide sequence ID" value="NZ_NMUE01000028.1"/>
</dbReference>
<dbReference type="Proteomes" id="UP000256877">
    <property type="component" value="Unassembled WGS sequence"/>
</dbReference>
<gene>
    <name evidence="1" type="ORF">CGL51_08755</name>
    <name evidence="2" type="ORF">CGL52_11165</name>
</gene>
<evidence type="ECO:0000313" key="2">
    <source>
        <dbReference type="EMBL" id="RFA96289.1"/>
    </source>
</evidence>
<organism evidence="1 4">
    <name type="scientific">Pyrobaculum aerophilum</name>
    <dbReference type="NCBI Taxonomy" id="13773"/>
    <lineage>
        <taxon>Archaea</taxon>
        <taxon>Thermoproteota</taxon>
        <taxon>Thermoprotei</taxon>
        <taxon>Thermoproteales</taxon>
        <taxon>Thermoproteaceae</taxon>
        <taxon>Pyrobaculum</taxon>
    </lineage>
</organism>
<name>A0A371QX95_9CREN</name>
<accession>A0A371QX95</accession>
<dbReference type="AlphaFoldDB" id="A0A371QX95"/>
<evidence type="ECO:0000313" key="1">
    <source>
        <dbReference type="EMBL" id="RFA94968.1"/>
    </source>
</evidence>
<sequence>MVKRVLIRGLEAGSAYLAYLLRESGVEVDIQTSNPSDPLLDIPPFAPLFTLDFIKEVLAVRLVEQPTDSYDVVVDSCDVVGLEGVREVLNSDVPVYIIGDGWLSASLSLYRSLPVPDVDVDLPVEKTNNFREFSVKYRPYVGGNYSICGSFRDAWGGCLYAPMRALERIFAAVDAYASIMGLEAPRRKLRLEYAVGRDRFYAAVGCRPEGKASKINVGDAQIWIYGEEGAPRYLFFQGRPEHAPWFFAVYNLARAVDSAFLYDFSTQGRGGFNLAFVGHLFRKLRE</sequence>
<protein>
    <submittedName>
        <fullName evidence="1">Uncharacterized protein</fullName>
    </submittedName>
</protein>
<dbReference type="OrthoDB" id="24911at2157"/>
<comment type="caution">
    <text evidence="1">The sequence shown here is derived from an EMBL/GenBank/DDBJ whole genome shotgun (WGS) entry which is preliminary data.</text>
</comment>
<dbReference type="EMBL" id="NMUF01000039">
    <property type="protein sequence ID" value="RFA96289.1"/>
    <property type="molecule type" value="Genomic_DNA"/>
</dbReference>
<evidence type="ECO:0000313" key="3">
    <source>
        <dbReference type="Proteomes" id="UP000256877"/>
    </source>
</evidence>
<proteinExistence type="predicted"/>
<dbReference type="EMBL" id="NMUE01000028">
    <property type="protein sequence ID" value="RFA94968.1"/>
    <property type="molecule type" value="Genomic_DNA"/>
</dbReference>
<reference evidence="3 4" key="1">
    <citation type="submission" date="2017-07" db="EMBL/GenBank/DDBJ databases">
        <title>Draft genome sequence of aerobic hyperthermophilic archaea, Pyrobaculum aerophilum YKB31 and YKB32.</title>
        <authorList>
            <person name="Mochizuki T."/>
            <person name="Berliner A.J."/>
            <person name="Yoshida-Takashima Y."/>
            <person name="Takaki Y."/>
            <person name="Nunoura T."/>
            <person name="Takai K."/>
        </authorList>
    </citation>
    <scope>NUCLEOTIDE SEQUENCE [LARGE SCALE GENOMIC DNA]</scope>
    <source>
        <strain evidence="1 4">YKB31</strain>
        <strain evidence="2 3">YKB32</strain>
    </source>
</reference>